<protein>
    <submittedName>
        <fullName evidence="1">Uncharacterized protein</fullName>
    </submittedName>
</protein>
<accession>A0ABV7DSG1</accession>
<sequence>MALQSLNAFLVALRMMESGGDYQAVNTLNFLGAYQFGEAALIDLGYVRRDGDPYDNNYAGGWTGKHGVDSAKEFLASRTVQDRAAEAWVKLMWHYIEAENLDRHAWTEVGGRELAPSGMLAASHLLGTYALEEYIRTDGRADLRDPYGMPISNYIARMADVDVPFGPKEPRKTLSTSGRNDS</sequence>
<dbReference type="EMBL" id="JBHRSM010000011">
    <property type="protein sequence ID" value="MFC3085726.1"/>
    <property type="molecule type" value="Genomic_DNA"/>
</dbReference>
<evidence type="ECO:0000313" key="1">
    <source>
        <dbReference type="EMBL" id="MFC3085726.1"/>
    </source>
</evidence>
<dbReference type="RefSeq" id="WP_197641984.1">
    <property type="nucleotide sequence ID" value="NZ_JAEACP010000002.1"/>
</dbReference>
<keyword evidence="2" id="KW-1185">Reference proteome</keyword>
<gene>
    <name evidence="1" type="ORF">ACFOD6_06650</name>
</gene>
<organism evidence="1 2">
    <name type="scientific">Tabrizicola soli</name>
    <dbReference type="NCBI Taxonomy" id="2185115"/>
    <lineage>
        <taxon>Bacteria</taxon>
        <taxon>Pseudomonadati</taxon>
        <taxon>Pseudomonadota</taxon>
        <taxon>Alphaproteobacteria</taxon>
        <taxon>Rhodobacterales</taxon>
        <taxon>Paracoccaceae</taxon>
        <taxon>Tabrizicola</taxon>
    </lineage>
</organism>
<reference evidence="2" key="1">
    <citation type="journal article" date="2019" name="Int. J. Syst. Evol. Microbiol.">
        <title>The Global Catalogue of Microorganisms (GCM) 10K type strain sequencing project: providing services to taxonomists for standard genome sequencing and annotation.</title>
        <authorList>
            <consortium name="The Broad Institute Genomics Platform"/>
            <consortium name="The Broad Institute Genome Sequencing Center for Infectious Disease"/>
            <person name="Wu L."/>
            <person name="Ma J."/>
        </authorList>
    </citation>
    <scope>NUCLEOTIDE SEQUENCE [LARGE SCALE GENOMIC DNA]</scope>
    <source>
        <strain evidence="2">KCTC 62102</strain>
    </source>
</reference>
<evidence type="ECO:0000313" key="2">
    <source>
        <dbReference type="Proteomes" id="UP001595445"/>
    </source>
</evidence>
<dbReference type="Proteomes" id="UP001595445">
    <property type="component" value="Unassembled WGS sequence"/>
</dbReference>
<proteinExistence type="predicted"/>
<comment type="caution">
    <text evidence="1">The sequence shown here is derived from an EMBL/GenBank/DDBJ whole genome shotgun (WGS) entry which is preliminary data.</text>
</comment>
<name>A0ABV7DSG1_9RHOB</name>